<dbReference type="InterPro" id="IPR041118">
    <property type="entry name" value="Rx_N"/>
</dbReference>
<feature type="domain" description="Disease resistance N-terminal" evidence="7">
    <location>
        <begin position="21"/>
        <end position="95"/>
    </location>
</feature>
<dbReference type="AlphaFoldDB" id="A0A9R1R1G0"/>
<dbReference type="CDD" id="cd14798">
    <property type="entry name" value="RX-CC_like"/>
    <property type="match status" value="1"/>
</dbReference>
<keyword evidence="2" id="KW-0433">Leucine-rich repeat</keyword>
<keyword evidence="5" id="KW-0611">Plant defense</keyword>
<dbReference type="Gene3D" id="1.20.5.4130">
    <property type="match status" value="1"/>
</dbReference>
<feature type="domain" description="NB-ARC" evidence="6">
    <location>
        <begin position="181"/>
        <end position="316"/>
    </location>
</feature>
<keyword evidence="4" id="KW-0547">Nucleotide-binding</keyword>
<evidence type="ECO:0000256" key="2">
    <source>
        <dbReference type="ARBA" id="ARBA00022614"/>
    </source>
</evidence>
<evidence type="ECO:0000259" key="7">
    <source>
        <dbReference type="Pfam" id="PF18052"/>
    </source>
</evidence>
<accession>A0A9R1R1G0</accession>
<dbReference type="PANTHER" id="PTHR19338">
    <property type="entry name" value="TRANSLOCASE OF INNER MITOCHONDRIAL MEMBRANE 13 HOMOLOG"/>
    <property type="match status" value="1"/>
</dbReference>
<evidence type="ECO:0000256" key="5">
    <source>
        <dbReference type="ARBA" id="ARBA00022821"/>
    </source>
</evidence>
<dbReference type="PANTHER" id="PTHR19338:SF58">
    <property type="entry name" value="OS09G0517100 PROTEIN"/>
    <property type="match status" value="1"/>
</dbReference>
<evidence type="ECO:0000313" key="9">
    <source>
        <dbReference type="Proteomes" id="UP000324705"/>
    </source>
</evidence>
<dbReference type="InterPro" id="IPR038005">
    <property type="entry name" value="RX-like_CC"/>
</dbReference>
<evidence type="ECO:0008006" key="10">
    <source>
        <dbReference type="Google" id="ProtNLM"/>
    </source>
</evidence>
<evidence type="ECO:0000313" key="8">
    <source>
        <dbReference type="EMBL" id="VAH86187.1"/>
    </source>
</evidence>
<dbReference type="Pfam" id="PF18052">
    <property type="entry name" value="Rx_N"/>
    <property type="match status" value="1"/>
</dbReference>
<evidence type="ECO:0000256" key="1">
    <source>
        <dbReference type="ARBA" id="ARBA00008894"/>
    </source>
</evidence>
<evidence type="ECO:0000256" key="4">
    <source>
        <dbReference type="ARBA" id="ARBA00022741"/>
    </source>
</evidence>
<dbReference type="Pfam" id="PF00931">
    <property type="entry name" value="NB-ARC"/>
    <property type="match status" value="1"/>
</dbReference>
<dbReference type="EMBL" id="LT934116">
    <property type="protein sequence ID" value="VAH86187.1"/>
    <property type="molecule type" value="Genomic_DNA"/>
</dbReference>
<organism evidence="8 9">
    <name type="scientific">Triticum turgidum subsp. durum</name>
    <name type="common">Durum wheat</name>
    <name type="synonym">Triticum durum</name>
    <dbReference type="NCBI Taxonomy" id="4567"/>
    <lineage>
        <taxon>Eukaryota</taxon>
        <taxon>Viridiplantae</taxon>
        <taxon>Streptophyta</taxon>
        <taxon>Embryophyta</taxon>
        <taxon>Tracheophyta</taxon>
        <taxon>Spermatophyta</taxon>
        <taxon>Magnoliopsida</taxon>
        <taxon>Liliopsida</taxon>
        <taxon>Poales</taxon>
        <taxon>Poaceae</taxon>
        <taxon>BOP clade</taxon>
        <taxon>Pooideae</taxon>
        <taxon>Triticodae</taxon>
        <taxon>Triticeae</taxon>
        <taxon>Triticinae</taxon>
        <taxon>Triticum</taxon>
    </lineage>
</organism>
<dbReference type="Gramene" id="TRITD3Bv1G276400.2">
    <property type="protein sequence ID" value="TRITD3Bv1G276400.2"/>
    <property type="gene ID" value="TRITD3Bv1G276400"/>
</dbReference>
<evidence type="ECO:0000256" key="3">
    <source>
        <dbReference type="ARBA" id="ARBA00022737"/>
    </source>
</evidence>
<sequence>MEVTGISIGKSVLRGELNYAQSAVAEEVALQLGVQRDHSFIIDELEMMQGFLMAAHDERDDNKVVKIWVKQVRDVSYAVEDCVLDFVVRLEKQSWWCLGRTVLARCFVAKQMKELRDKVEEVSQRNQRYHLIKGSSSNHTSVAGQPTISSATMSAANDARLLWQKAKMDLAELINCKDDALRVIALWGTSSSDLGEISIIKSAYEVVIIHKNFDCCALITLTCPFNRTYFIRSIVRQIYVNSFQEMGEGGRITIGAQVLKMMATMKEDGLAYEFKRYLNDKSCLIVLNNIHTIEEWDCIKTCFPNNKKGSRIIVSTE</sequence>
<proteinExistence type="inferred from homology"/>
<dbReference type="Gene3D" id="3.40.50.300">
    <property type="entry name" value="P-loop containing nucleotide triphosphate hydrolases"/>
    <property type="match status" value="1"/>
</dbReference>
<reference evidence="8 9" key="1">
    <citation type="submission" date="2017-09" db="EMBL/GenBank/DDBJ databases">
        <authorList>
            <consortium name="International Durum Wheat Genome Sequencing Consortium (IDWGSC)"/>
            <person name="Milanesi L."/>
        </authorList>
    </citation>
    <scope>NUCLEOTIDE SEQUENCE [LARGE SCALE GENOMIC DNA]</scope>
    <source>
        <strain evidence="9">cv. Svevo</strain>
    </source>
</reference>
<dbReference type="Proteomes" id="UP000324705">
    <property type="component" value="Chromosome 3B"/>
</dbReference>
<keyword evidence="9" id="KW-1185">Reference proteome</keyword>
<dbReference type="GO" id="GO:0006952">
    <property type="term" value="P:defense response"/>
    <property type="evidence" value="ECO:0007669"/>
    <property type="project" value="UniProtKB-KW"/>
</dbReference>
<dbReference type="GO" id="GO:0043531">
    <property type="term" value="F:ADP binding"/>
    <property type="evidence" value="ECO:0007669"/>
    <property type="project" value="InterPro"/>
</dbReference>
<dbReference type="SUPFAM" id="SSF52540">
    <property type="entry name" value="P-loop containing nucleoside triphosphate hydrolases"/>
    <property type="match status" value="1"/>
</dbReference>
<evidence type="ECO:0000259" key="6">
    <source>
        <dbReference type="Pfam" id="PF00931"/>
    </source>
</evidence>
<protein>
    <recommendedName>
        <fullName evidence="10">Rx N-terminal domain-containing protein</fullName>
    </recommendedName>
</protein>
<dbReference type="InterPro" id="IPR027417">
    <property type="entry name" value="P-loop_NTPase"/>
</dbReference>
<name>A0A9R1R1G0_TRITD</name>
<keyword evidence="3" id="KW-0677">Repeat</keyword>
<comment type="similarity">
    <text evidence="1">Belongs to the disease resistance NB-LRR family.</text>
</comment>
<dbReference type="InterPro" id="IPR002182">
    <property type="entry name" value="NB-ARC"/>
</dbReference>
<gene>
    <name evidence="8" type="ORF">TRITD_3Bv1G276400</name>
</gene>